<reference evidence="6 7" key="1">
    <citation type="submission" date="2019-12" db="EMBL/GenBank/DDBJ databases">
        <title>Comparative genomics gives insights into the taxonomy of the Azoarcus-Aromatoleum group and reveals separate origins of nif in the plant-associated Azoarcus and non-plant-associated Aromatoleum sub-groups.</title>
        <authorList>
            <person name="Lafos M."/>
            <person name="Maluk M."/>
            <person name="Batista M."/>
            <person name="Junghare M."/>
            <person name="Carmona M."/>
            <person name="Faoro H."/>
            <person name="Cruz L.M."/>
            <person name="Battistoni F."/>
            <person name="De Souza E."/>
            <person name="Pedrosa F."/>
            <person name="Chen W.-M."/>
            <person name="Poole P.S."/>
            <person name="Dixon R.A."/>
            <person name="James E.K."/>
        </authorList>
    </citation>
    <scope>NUCLEOTIDE SEQUENCE [LARGE SCALE GENOMIC DNA]</scope>
    <source>
        <strain evidence="6 7">22Lin</strain>
    </source>
</reference>
<dbReference type="PANTHER" id="PTHR30224:SF4">
    <property type="entry name" value="ELECTRON TRANSPORT PROTEIN YCCM-RELATED"/>
    <property type="match status" value="1"/>
</dbReference>
<feature type="transmembrane region" description="Helical" evidence="4">
    <location>
        <begin position="588"/>
        <end position="606"/>
    </location>
</feature>
<feature type="domain" description="FMN-binding" evidence="5">
    <location>
        <begin position="79"/>
        <end position="179"/>
    </location>
</feature>
<gene>
    <name evidence="6" type="ORF">GPA25_05495</name>
</gene>
<accession>A0ABX1Q7C1</accession>
<dbReference type="InterPro" id="IPR052378">
    <property type="entry name" value="NosR_regulator"/>
</dbReference>
<dbReference type="EMBL" id="WTVQ01000006">
    <property type="protein sequence ID" value="NMG74208.1"/>
    <property type="molecule type" value="Genomic_DNA"/>
</dbReference>
<evidence type="ECO:0000256" key="4">
    <source>
        <dbReference type="SAM" id="Phobius"/>
    </source>
</evidence>
<evidence type="ECO:0000256" key="2">
    <source>
        <dbReference type="ARBA" id="ARBA00022475"/>
    </source>
</evidence>
<feature type="transmembrane region" description="Helical" evidence="4">
    <location>
        <begin position="411"/>
        <end position="429"/>
    </location>
</feature>
<sequence length="764" mass="84708">MTLLARQITLFAGWLLTLSMPAVAGELTISQLESRFPPPLHVQQQLADLPAWPLTSDVQPGEGTIGYVFESIDLAPLPGFAGTPINLLVSLDRTGNFMNVEVLNQREPIFLDVLDRQLLREFVGQYAGKSVKREIVVAANQSTNPLRNSANRIELDGITRATTSVRILNQTALASALAVARAKLGFTDFGQRAPAQPRIDVFERRDFTELLARGMIARLRVSNEETERIFTETDGVGADPDGLAHPSAPFVDLYVAYLNAPTIGRSLLGDDAYEKLMHKLPEGRQALWVATAGRYSMIDDDFVPAGIPQRLSLTQDGLPVELRDLVFDLPTLIGAPEFNASRIFSVYAGAGLDPGRTMELTLTLTRVTKKGLILPRIIQQPVTLKYRPPKTLFEYPAEPLPEWLQAWNARWVDLVIISVAFLVLSLVLWRPRWVASRAERLNSFRVVFLSFTLIYIGWYAQGQLSVVQITGILRSLMSGQGLGSLLYDPVSVLLIAIAMVTLLIWGRGTFCGWLCPFGVLQEAVSALSRRLRLPRLHLPTPLVHRLQRVRYAVLAVLAVCAVATPSAAESLAEVEPFKTAITVGFDRSWPFVAYAVLLLIAGVFYFKFFCKFICPLGAALSLGGRLQILSWIPRREVCGRPCQTCRTRCAYDAIKADGAVSYDDCFHCLDCVGIYHDIERCAPILLYRRKGLVMTPAGVRKGGKTLRSIDELPGKLRASVISQTSAAQPCRRFIDGVLVRTRARHLSNQWVSLGGTMPNRFIWR</sequence>
<keyword evidence="7" id="KW-1185">Reference proteome</keyword>
<dbReference type="PIRSF" id="PIRSF036354">
    <property type="entry name" value="NosR"/>
    <property type="match status" value="1"/>
</dbReference>
<dbReference type="Pfam" id="PF12801">
    <property type="entry name" value="Fer4_5"/>
    <property type="match status" value="2"/>
</dbReference>
<dbReference type="PANTHER" id="PTHR30224">
    <property type="entry name" value="ELECTRON TRANSPORT PROTEIN"/>
    <property type="match status" value="1"/>
</dbReference>
<proteinExistence type="predicted"/>
<protein>
    <submittedName>
        <fullName evidence="6">4Fe-4S binding protein</fullName>
    </submittedName>
</protein>
<evidence type="ECO:0000259" key="5">
    <source>
        <dbReference type="SMART" id="SM00900"/>
    </source>
</evidence>
<keyword evidence="4" id="KW-1133">Transmembrane helix</keyword>
<keyword evidence="3 4" id="KW-0472">Membrane</keyword>
<feature type="transmembrane region" description="Helical" evidence="4">
    <location>
        <begin position="441"/>
        <end position="460"/>
    </location>
</feature>
<comment type="caution">
    <text evidence="6">The sequence shown here is derived from an EMBL/GenBank/DDBJ whole genome shotgun (WGS) entry which is preliminary data.</text>
</comment>
<evidence type="ECO:0000256" key="1">
    <source>
        <dbReference type="ARBA" id="ARBA00004236"/>
    </source>
</evidence>
<evidence type="ECO:0000313" key="6">
    <source>
        <dbReference type="EMBL" id="NMG74208.1"/>
    </source>
</evidence>
<dbReference type="InterPro" id="IPR011399">
    <property type="entry name" value="NosR"/>
</dbReference>
<dbReference type="InterPro" id="IPR017896">
    <property type="entry name" value="4Fe4S_Fe-S-bd"/>
</dbReference>
<evidence type="ECO:0000256" key="3">
    <source>
        <dbReference type="ARBA" id="ARBA00023136"/>
    </source>
</evidence>
<dbReference type="SUPFAM" id="SSF54862">
    <property type="entry name" value="4Fe-4S ferredoxins"/>
    <property type="match status" value="1"/>
</dbReference>
<comment type="subcellular location">
    <subcellularLocation>
        <location evidence="1">Cell membrane</location>
    </subcellularLocation>
</comment>
<dbReference type="InterPro" id="IPR007329">
    <property type="entry name" value="FMN-bd"/>
</dbReference>
<evidence type="ECO:0000313" key="7">
    <source>
        <dbReference type="Proteomes" id="UP000648984"/>
    </source>
</evidence>
<dbReference type="RefSeq" id="WP_169259357.1">
    <property type="nucleotide sequence ID" value="NZ_WTVQ01000006.1"/>
</dbReference>
<feature type="transmembrane region" description="Helical" evidence="4">
    <location>
        <begin position="485"/>
        <end position="505"/>
    </location>
</feature>
<dbReference type="SMART" id="SM00900">
    <property type="entry name" value="FMN_bind"/>
    <property type="match status" value="1"/>
</dbReference>
<name>A0ABX1Q7C1_9RHOO</name>
<feature type="transmembrane region" description="Helical" evidence="4">
    <location>
        <begin position="551"/>
        <end position="568"/>
    </location>
</feature>
<keyword evidence="4" id="KW-0812">Transmembrane</keyword>
<dbReference type="Proteomes" id="UP000648984">
    <property type="component" value="Unassembled WGS sequence"/>
</dbReference>
<keyword evidence="2" id="KW-1003">Cell membrane</keyword>
<organism evidence="6 7">
    <name type="scientific">Aromatoleum diolicum</name>
    <dbReference type="NCBI Taxonomy" id="75796"/>
    <lineage>
        <taxon>Bacteria</taxon>
        <taxon>Pseudomonadati</taxon>
        <taxon>Pseudomonadota</taxon>
        <taxon>Betaproteobacteria</taxon>
        <taxon>Rhodocyclales</taxon>
        <taxon>Rhodocyclaceae</taxon>
        <taxon>Aromatoleum</taxon>
    </lineage>
</organism>